<feature type="repeat" description="ARM" evidence="2">
    <location>
        <begin position="152"/>
        <end position="196"/>
    </location>
</feature>
<feature type="region of interest" description="Disordered" evidence="3">
    <location>
        <begin position="1"/>
        <end position="53"/>
    </location>
</feature>
<name>A0A9W6F0J3_9CHLO</name>
<dbReference type="OrthoDB" id="7537227at2759"/>
<dbReference type="InterPro" id="IPR011989">
    <property type="entry name" value="ARM-like"/>
</dbReference>
<reference evidence="4 5" key="1">
    <citation type="journal article" date="2023" name="Commun. Biol.">
        <title>Reorganization of the ancestral sex-determining regions during the evolution of trioecy in Pleodorina starrii.</title>
        <authorList>
            <person name="Takahashi K."/>
            <person name="Suzuki S."/>
            <person name="Kawai-Toyooka H."/>
            <person name="Yamamoto K."/>
            <person name="Hamaji T."/>
            <person name="Ootsuki R."/>
            <person name="Yamaguchi H."/>
            <person name="Kawachi M."/>
            <person name="Higashiyama T."/>
            <person name="Nozaki H."/>
        </authorList>
    </citation>
    <scope>NUCLEOTIDE SEQUENCE [LARGE SCALE GENOMIC DNA]</scope>
    <source>
        <strain evidence="4 5">NIES-4479</strain>
    </source>
</reference>
<dbReference type="AlphaFoldDB" id="A0A9W6F0J3"/>
<dbReference type="PANTHER" id="PTHR23315">
    <property type="entry name" value="U BOX DOMAIN-CONTAINING"/>
    <property type="match status" value="1"/>
</dbReference>
<proteinExistence type="predicted"/>
<keyword evidence="5" id="KW-1185">Reference proteome</keyword>
<evidence type="ECO:0000256" key="3">
    <source>
        <dbReference type="SAM" id="MobiDB-lite"/>
    </source>
</evidence>
<dbReference type="InterPro" id="IPR000225">
    <property type="entry name" value="Armadillo"/>
</dbReference>
<protein>
    <submittedName>
        <fullName evidence="4">Uncharacterized protein</fullName>
    </submittedName>
</protein>
<dbReference type="Gene3D" id="1.25.10.10">
    <property type="entry name" value="Leucine-rich Repeat Variant"/>
    <property type="match status" value="1"/>
</dbReference>
<dbReference type="SUPFAM" id="SSF48371">
    <property type="entry name" value="ARM repeat"/>
    <property type="match status" value="1"/>
</dbReference>
<sequence>MQEDASPLLDSGGSFRLRNGGHGGHGTPAKGKSGSPATPTPPSKKENEHTSVVVHSEASADLLRAEKPEERVVHEIVGCLKMRNSMLAMGACERVKKIARGYPVEVANSAIMDELVAILKDGPATALAGSVMQALSIMALNPEGRQRVCLAGAAAPLIKFIRVADIGRANLDRAVTLVMNLAADHTNRRRIREEGGVEALVEVLRVAPISEPVMDHALGALHNLALMDAKSKHRALDAGVLQPLVRVVTTKGMPDTDMCGVRGRMILTELLKMPSTEEKLTAVALEMGVKL</sequence>
<dbReference type="EMBL" id="BRXU01000004">
    <property type="protein sequence ID" value="GLC51166.1"/>
    <property type="molecule type" value="Genomic_DNA"/>
</dbReference>
<comment type="caution">
    <text evidence="4">The sequence shown here is derived from an EMBL/GenBank/DDBJ whole genome shotgun (WGS) entry which is preliminary data.</text>
</comment>
<dbReference type="PANTHER" id="PTHR23315:SF7">
    <property type="entry name" value="U-BOX DOMAIN-CONTAINING PROTEIN 4"/>
    <property type="match status" value="1"/>
</dbReference>
<evidence type="ECO:0000256" key="1">
    <source>
        <dbReference type="ARBA" id="ARBA00022786"/>
    </source>
</evidence>
<keyword evidence="1" id="KW-0833">Ubl conjugation pathway</keyword>
<accession>A0A9W6F0J3</accession>
<dbReference type="InterPro" id="IPR016024">
    <property type="entry name" value="ARM-type_fold"/>
</dbReference>
<dbReference type="Proteomes" id="UP001165080">
    <property type="component" value="Unassembled WGS sequence"/>
</dbReference>
<organism evidence="4 5">
    <name type="scientific">Pleodorina starrii</name>
    <dbReference type="NCBI Taxonomy" id="330485"/>
    <lineage>
        <taxon>Eukaryota</taxon>
        <taxon>Viridiplantae</taxon>
        <taxon>Chlorophyta</taxon>
        <taxon>core chlorophytes</taxon>
        <taxon>Chlorophyceae</taxon>
        <taxon>CS clade</taxon>
        <taxon>Chlamydomonadales</taxon>
        <taxon>Volvocaceae</taxon>
        <taxon>Pleodorina</taxon>
    </lineage>
</organism>
<dbReference type="PROSITE" id="PS50176">
    <property type="entry name" value="ARM_REPEAT"/>
    <property type="match status" value="2"/>
</dbReference>
<evidence type="ECO:0000313" key="4">
    <source>
        <dbReference type="EMBL" id="GLC51166.1"/>
    </source>
</evidence>
<gene>
    <name evidence="4" type="primary">PLEST007261</name>
    <name evidence="4" type="ORF">PLESTB_000473000</name>
</gene>
<evidence type="ECO:0000313" key="5">
    <source>
        <dbReference type="Proteomes" id="UP001165080"/>
    </source>
</evidence>
<evidence type="ECO:0000256" key="2">
    <source>
        <dbReference type="PROSITE-ProRule" id="PRU00259"/>
    </source>
</evidence>
<feature type="repeat" description="ARM" evidence="2">
    <location>
        <begin position="195"/>
        <end position="239"/>
    </location>
</feature>
<dbReference type="SMART" id="SM00185">
    <property type="entry name" value="ARM"/>
    <property type="match status" value="1"/>
</dbReference>